<organism evidence="7 8">
    <name type="scientific">Lactobacillus panisapium</name>
    <dbReference type="NCBI Taxonomy" id="2012495"/>
    <lineage>
        <taxon>Bacteria</taxon>
        <taxon>Bacillati</taxon>
        <taxon>Bacillota</taxon>
        <taxon>Bacilli</taxon>
        <taxon>Lactobacillales</taxon>
        <taxon>Lactobacillaceae</taxon>
        <taxon>Lactobacillus</taxon>
    </lineage>
</organism>
<dbReference type="InterPro" id="IPR011013">
    <property type="entry name" value="Gal_mutarotase_sf_dom"/>
</dbReference>
<evidence type="ECO:0000256" key="1">
    <source>
        <dbReference type="ARBA" id="ARBA00007806"/>
    </source>
</evidence>
<dbReference type="InterPro" id="IPR025887">
    <property type="entry name" value="Glyco_hydro_31_N_dom"/>
</dbReference>
<feature type="domain" description="F5/8 type C" evidence="5">
    <location>
        <begin position="1021"/>
        <end position="1180"/>
    </location>
</feature>
<dbReference type="Pfam" id="PF21365">
    <property type="entry name" value="Glyco_hydro_31_3rd"/>
    <property type="match status" value="1"/>
</dbReference>
<dbReference type="Pfam" id="PF01055">
    <property type="entry name" value="Glyco_hydro_31_2nd"/>
    <property type="match status" value="1"/>
</dbReference>
<dbReference type="Gene3D" id="2.60.40.1760">
    <property type="entry name" value="glycosyl hydrolase (family 31)"/>
    <property type="match status" value="1"/>
</dbReference>
<dbReference type="Pfam" id="PF00754">
    <property type="entry name" value="F5_F8_type_C"/>
    <property type="match status" value="1"/>
</dbReference>
<dbReference type="Pfam" id="PF04650">
    <property type="entry name" value="YSIRK_signal"/>
    <property type="match status" value="1"/>
</dbReference>
<dbReference type="InterPro" id="IPR013780">
    <property type="entry name" value="Glyco_hydro_b"/>
</dbReference>
<dbReference type="SUPFAM" id="SSF51011">
    <property type="entry name" value="Glycosyl hydrolase domain"/>
    <property type="match status" value="1"/>
</dbReference>
<dbReference type="PANTHER" id="PTHR22762:SF166">
    <property type="entry name" value="ALPHA-GLUCOSIDASE"/>
    <property type="match status" value="1"/>
</dbReference>
<dbReference type="Gene3D" id="2.60.120.260">
    <property type="entry name" value="Galactose-binding domain-like"/>
    <property type="match status" value="1"/>
</dbReference>
<dbReference type="SUPFAM" id="SSF49265">
    <property type="entry name" value="Fibronectin type III"/>
    <property type="match status" value="1"/>
</dbReference>
<feature type="transmembrane region" description="Helical" evidence="4">
    <location>
        <begin position="26"/>
        <end position="46"/>
    </location>
</feature>
<dbReference type="SUPFAM" id="SSF51445">
    <property type="entry name" value="(Trans)glycosidases"/>
    <property type="match status" value="1"/>
</dbReference>
<dbReference type="PROSITE" id="PS50022">
    <property type="entry name" value="FA58C_3"/>
    <property type="match status" value="1"/>
</dbReference>
<dbReference type="EMBL" id="CP048268">
    <property type="protein sequence ID" value="QYN52307.1"/>
    <property type="molecule type" value="Genomic_DNA"/>
</dbReference>
<evidence type="ECO:0000313" key="8">
    <source>
        <dbReference type="Proteomes" id="UP000826550"/>
    </source>
</evidence>
<dbReference type="CDD" id="cd14752">
    <property type="entry name" value="GH31_N"/>
    <property type="match status" value="1"/>
</dbReference>
<keyword evidence="8" id="KW-1185">Reference proteome</keyword>
<keyword evidence="2" id="KW-0732">Signal</keyword>
<comment type="similarity">
    <text evidence="1">Belongs to the glycosyl hydrolase 31 family.</text>
</comment>
<evidence type="ECO:0000313" key="7">
    <source>
        <dbReference type="EMBL" id="QYN52307.1"/>
    </source>
</evidence>
<protein>
    <submittedName>
        <fullName evidence="7">DUF5110 domain-containing protein</fullName>
    </submittedName>
</protein>
<dbReference type="NCBIfam" id="TIGR01168">
    <property type="entry name" value="YSIRK_signal"/>
    <property type="match status" value="1"/>
</dbReference>
<dbReference type="InterPro" id="IPR013783">
    <property type="entry name" value="Ig-like_fold"/>
</dbReference>
<sequence length="1181" mass="130611">MLGKNNRLGKQKKVSKCINRWSIRRLNAGAASVIITTGFIGASALYCGVKTENVLAATTENISESSNSQSQTDKQAIGENGSEQNPAPNTEQPRETSKGNEVMQQSIINIVKKENYFEVTYANGQVARLYVLSPKMFRYYLDPTKKYDEPEQSEADLNAKMLAKGQDAYGKKGLKKTTATKSSKGWKLSTGAIEINFDQAAGTMSVTKGKRTILQEAKPIEITDKSSTQTLKDPAGSHYFGGGTQNGRFNLTGDNIKIENTNNWVDQGVASPNPFYWSSNGYGVLRYTFKPGRYDFDSAADGLVTTTHDENRFDAIYFFDDSPYDLIHDYQELTGLPALTPIYGFYEAHLNAYNRDYWVEVTPDTNGAIKYPDGKYYKEYQPKELPAEYKDKAIRETLNGEHGGTSYQFSARAMLDQYLDHDMPIGWFLPNDGYGAGYGQTDTLKGNIANLHDFIKYANSKGIQVGLWTQQNLSPADPANPKPDDRDFEQEIAAGVTALKTDVAWVGNGYSFGLNGTQTAAKMIKKIKGDSLRPFIVTVDGWAGTQNTAAVWTGDETGGEWEYIRFQIPTYIGEGLSGQPNAASDMDGIFGGKNAIINTRDYQWKAFTPIQLNMDGWGSNPKNPFAFDDATTAINRAYLKQKSMLMPYIYSIASEATFAGKPMVRAMFLDYPAEPAAYTDLVKYQYLWGDNFLIASIYQNTASDQAGNDIRNGIYLPDKNQVWIDYYTGKQYQGGQVINNFAAPIWKLPVFVKAGAIIPVAPATNTPQEYQSLKNQRQFEIYPSGHSSFTVYEDDGISAQYQSGQHAETTVTSNLQNTTLTINVAKTKGQYAGFEPNRTTEFAVKTTQEPATIKVKVGNKNISLRQAHDLADFNKSNNVYFLDQNYSTNSYLDKMAGAVKQTFLRIKLAATDVTRNSLTVSITGFNKDTAIVNQLPAENANIAQPTALKQDNEGTTENAITVTWNPVVDSTSYNLKVDGVLHTNIKEIKFTLPNIKPESAHTFQVQAVTPNGASKWSAIQTFSAKESILKNTVKITSVKTSSNIKDTNIWENDQPVENLFDHDLSTITHSNWFSDGNKQAATPMTITAQLAEPTDLDRFVYLPRNDGGTNGIITAIKVEVSLDGTNWQEAGSASNWAKDSSTKEIKFAPGTKAAWIRFIIPTGGSVNEFVSGTEFLIYKKA</sequence>
<dbReference type="InterPro" id="IPR048395">
    <property type="entry name" value="Glyco_hydro_31_C"/>
</dbReference>
<keyword evidence="4" id="KW-1133">Transmembrane helix</keyword>
<dbReference type="Gene3D" id="2.60.40.10">
    <property type="entry name" value="Immunoglobulins"/>
    <property type="match status" value="1"/>
</dbReference>
<evidence type="ECO:0000256" key="3">
    <source>
        <dbReference type="SAM" id="MobiDB-lite"/>
    </source>
</evidence>
<feature type="region of interest" description="Disordered" evidence="3">
    <location>
        <begin position="61"/>
        <end position="101"/>
    </location>
</feature>
<dbReference type="PANTHER" id="PTHR22762">
    <property type="entry name" value="ALPHA-GLUCOSIDASE"/>
    <property type="match status" value="1"/>
</dbReference>
<dbReference type="InterPro" id="IPR005877">
    <property type="entry name" value="YSIRK_signal_dom"/>
</dbReference>
<dbReference type="Pfam" id="PF13802">
    <property type="entry name" value="Gal_mutarotas_2"/>
    <property type="match status" value="1"/>
</dbReference>
<dbReference type="SUPFAM" id="SSF74650">
    <property type="entry name" value="Galactose mutarotase-like"/>
    <property type="match status" value="1"/>
</dbReference>
<dbReference type="Proteomes" id="UP000826550">
    <property type="component" value="Chromosome"/>
</dbReference>
<dbReference type="RefSeq" id="WP_220220771.1">
    <property type="nucleotide sequence ID" value="NZ_CP048268.1"/>
</dbReference>
<dbReference type="SUPFAM" id="SSF49785">
    <property type="entry name" value="Galactose-binding domain-like"/>
    <property type="match status" value="1"/>
</dbReference>
<evidence type="ECO:0000256" key="2">
    <source>
        <dbReference type="ARBA" id="ARBA00022729"/>
    </source>
</evidence>
<keyword evidence="4" id="KW-0472">Membrane</keyword>
<evidence type="ECO:0000259" key="5">
    <source>
        <dbReference type="PROSITE" id="PS50022"/>
    </source>
</evidence>
<proteinExistence type="inferred from homology"/>
<dbReference type="InterPro" id="IPR003961">
    <property type="entry name" value="FN3_dom"/>
</dbReference>
<dbReference type="PROSITE" id="PS50853">
    <property type="entry name" value="FN3"/>
    <property type="match status" value="1"/>
</dbReference>
<dbReference type="InterPro" id="IPR000421">
    <property type="entry name" value="FA58C"/>
</dbReference>
<dbReference type="InterPro" id="IPR008979">
    <property type="entry name" value="Galactose-bd-like_sf"/>
</dbReference>
<dbReference type="Pfam" id="PF17137">
    <property type="entry name" value="DUF5110"/>
    <property type="match status" value="1"/>
</dbReference>
<feature type="compositionally biased region" description="Low complexity" evidence="3">
    <location>
        <begin position="61"/>
        <end position="71"/>
    </location>
</feature>
<dbReference type="SMART" id="SM00060">
    <property type="entry name" value="FN3"/>
    <property type="match status" value="1"/>
</dbReference>
<evidence type="ECO:0000259" key="6">
    <source>
        <dbReference type="PROSITE" id="PS50853"/>
    </source>
</evidence>
<dbReference type="InterPro" id="IPR036116">
    <property type="entry name" value="FN3_sf"/>
</dbReference>
<evidence type="ECO:0000256" key="4">
    <source>
        <dbReference type="SAM" id="Phobius"/>
    </source>
</evidence>
<dbReference type="CDD" id="cd00063">
    <property type="entry name" value="FN3"/>
    <property type="match status" value="1"/>
</dbReference>
<name>A0ABX8W952_9LACO</name>
<feature type="compositionally biased region" description="Polar residues" evidence="3">
    <location>
        <begin position="81"/>
        <end position="91"/>
    </location>
</feature>
<dbReference type="InterPro" id="IPR033403">
    <property type="entry name" value="DUF5110"/>
</dbReference>
<dbReference type="InterPro" id="IPR000322">
    <property type="entry name" value="Glyco_hydro_31_TIM"/>
</dbReference>
<dbReference type="Gene3D" id="3.20.20.80">
    <property type="entry name" value="Glycosidases"/>
    <property type="match status" value="1"/>
</dbReference>
<feature type="domain" description="Fibronectin type-III" evidence="6">
    <location>
        <begin position="944"/>
        <end position="1027"/>
    </location>
</feature>
<reference evidence="7 8" key="1">
    <citation type="submission" date="2020-01" db="EMBL/GenBank/DDBJ databases">
        <title>Vast differences in strain-level diversity in the gut microbiota of two closely related honey bee species.</title>
        <authorList>
            <person name="Ellegaard K.M."/>
            <person name="Suenami S."/>
            <person name="Miyazaki R."/>
            <person name="Engel P."/>
        </authorList>
    </citation>
    <scope>NUCLEOTIDE SEQUENCE [LARGE SCALE GENOMIC DNA]</scope>
    <source>
        <strain evidence="7 8">ESL0416</strain>
    </source>
</reference>
<dbReference type="InterPro" id="IPR017853">
    <property type="entry name" value="GH"/>
</dbReference>
<gene>
    <name evidence="7" type="ORF">GYM71_02220</name>
</gene>
<dbReference type="Gene3D" id="2.60.40.1180">
    <property type="entry name" value="Golgi alpha-mannosidase II"/>
    <property type="match status" value="2"/>
</dbReference>
<accession>A0ABX8W952</accession>
<keyword evidence="4" id="KW-0812">Transmembrane</keyword>